<comment type="caution">
    <text evidence="3">The sequence shown here is derived from an EMBL/GenBank/DDBJ whole genome shotgun (WGS) entry which is preliminary data.</text>
</comment>
<dbReference type="GO" id="GO:0016616">
    <property type="term" value="F:oxidoreductase activity, acting on the CH-OH group of donors, NAD or NADP as acceptor"/>
    <property type="evidence" value="ECO:0007669"/>
    <property type="project" value="TreeGrafter"/>
</dbReference>
<dbReference type="Gene3D" id="3.40.50.720">
    <property type="entry name" value="NAD(P)-binding Rossmann-like Domain"/>
    <property type="match status" value="1"/>
</dbReference>
<gene>
    <name evidence="3" type="ORF">Ctaglu_18580</name>
</gene>
<dbReference type="Proteomes" id="UP000287872">
    <property type="component" value="Unassembled WGS sequence"/>
</dbReference>
<proteinExistence type="inferred from homology"/>
<name>A0A401UL57_9CLOT</name>
<dbReference type="PROSITE" id="PS00061">
    <property type="entry name" value="ADH_SHORT"/>
    <property type="match status" value="1"/>
</dbReference>
<protein>
    <submittedName>
        <fullName evidence="3">2-deoxy-D-gluconate 3-dehydrogenase</fullName>
    </submittedName>
</protein>
<dbReference type="InterPro" id="IPR036291">
    <property type="entry name" value="NAD(P)-bd_dom_sf"/>
</dbReference>
<dbReference type="RefSeq" id="WP_185732643.1">
    <property type="nucleotide sequence ID" value="NZ_BHYK01000008.1"/>
</dbReference>
<reference evidence="3 4" key="1">
    <citation type="submission" date="2018-11" db="EMBL/GenBank/DDBJ databases">
        <title>Genome sequencing and assembly of Clostridium tagluense strain A121.</title>
        <authorList>
            <person name="Murakami T."/>
            <person name="Segawa T."/>
            <person name="Shcherbakova V.A."/>
            <person name="Mori H."/>
            <person name="Yoshimura Y."/>
        </authorList>
    </citation>
    <scope>NUCLEOTIDE SEQUENCE [LARGE SCALE GENOMIC DNA]</scope>
    <source>
        <strain evidence="3 4">A121</strain>
    </source>
</reference>
<dbReference type="PRINTS" id="PR00081">
    <property type="entry name" value="GDHRDH"/>
</dbReference>
<accession>A0A401UL57</accession>
<evidence type="ECO:0000256" key="1">
    <source>
        <dbReference type="ARBA" id="ARBA00006484"/>
    </source>
</evidence>
<dbReference type="SUPFAM" id="SSF51735">
    <property type="entry name" value="NAD(P)-binding Rossmann-fold domains"/>
    <property type="match status" value="1"/>
</dbReference>
<comment type="similarity">
    <text evidence="1">Belongs to the short-chain dehydrogenases/reductases (SDR) family.</text>
</comment>
<dbReference type="FunFam" id="3.40.50.720:FF:000084">
    <property type="entry name" value="Short-chain dehydrogenase reductase"/>
    <property type="match status" value="1"/>
</dbReference>
<evidence type="ECO:0000256" key="2">
    <source>
        <dbReference type="ARBA" id="ARBA00023002"/>
    </source>
</evidence>
<evidence type="ECO:0000313" key="4">
    <source>
        <dbReference type="Proteomes" id="UP000287872"/>
    </source>
</evidence>
<dbReference type="AlphaFoldDB" id="A0A401UL57"/>
<dbReference type="EMBL" id="BHYK01000008">
    <property type="protein sequence ID" value="GCD10235.1"/>
    <property type="molecule type" value="Genomic_DNA"/>
</dbReference>
<keyword evidence="2" id="KW-0560">Oxidoreductase</keyword>
<dbReference type="PANTHER" id="PTHR42760">
    <property type="entry name" value="SHORT-CHAIN DEHYDROGENASES/REDUCTASES FAMILY MEMBER"/>
    <property type="match status" value="1"/>
</dbReference>
<dbReference type="GO" id="GO:0008206">
    <property type="term" value="P:bile acid metabolic process"/>
    <property type="evidence" value="ECO:0007669"/>
    <property type="project" value="UniProtKB-ARBA"/>
</dbReference>
<dbReference type="InterPro" id="IPR002347">
    <property type="entry name" value="SDR_fam"/>
</dbReference>
<dbReference type="InterPro" id="IPR020904">
    <property type="entry name" value="Sc_DH/Rdtase_CS"/>
</dbReference>
<dbReference type="PRINTS" id="PR00080">
    <property type="entry name" value="SDRFAMILY"/>
</dbReference>
<sequence>MKNVNDLSNIKGKVAIVTGSATGIGQAIAVGLAEAGVDIAGTYSSTSFEETKALVEAAGQKFFPIHVNVAKPEEVATIIPLAIEEYGKFDILINSAGVESHNPIGDTYSEEEYQRCLQINLNQVVALIAEAGKYFIKAGNGGRILNVSSVAGYLGMKSGMSPYVITKHAIRGVTRSFGLELAPYGVTVNAIAPGPIFTKMTATTPTKKSMMDKVVAAKCPVGRWGFPEDFKGITNMLCSEAGGFITGQTILVDGGYTLT</sequence>
<evidence type="ECO:0000313" key="3">
    <source>
        <dbReference type="EMBL" id="GCD10235.1"/>
    </source>
</evidence>
<dbReference type="Pfam" id="PF13561">
    <property type="entry name" value="adh_short_C2"/>
    <property type="match status" value="1"/>
</dbReference>
<keyword evidence="4" id="KW-1185">Reference proteome</keyword>
<organism evidence="3 4">
    <name type="scientific">Clostridium tagluense</name>
    <dbReference type="NCBI Taxonomy" id="360422"/>
    <lineage>
        <taxon>Bacteria</taxon>
        <taxon>Bacillati</taxon>
        <taxon>Bacillota</taxon>
        <taxon>Clostridia</taxon>
        <taxon>Eubacteriales</taxon>
        <taxon>Clostridiaceae</taxon>
        <taxon>Clostridium</taxon>
    </lineage>
</organism>